<evidence type="ECO:0000259" key="6">
    <source>
        <dbReference type="PROSITE" id="PS51700"/>
    </source>
</evidence>
<feature type="compositionally biased region" description="Basic residues" evidence="5">
    <location>
        <begin position="1236"/>
        <end position="1246"/>
    </location>
</feature>
<dbReference type="Proteomes" id="UP001281761">
    <property type="component" value="Unassembled WGS sequence"/>
</dbReference>
<evidence type="ECO:0000313" key="7">
    <source>
        <dbReference type="EMBL" id="KAK2942680.1"/>
    </source>
</evidence>
<dbReference type="PANTHER" id="PTHR12792:SF0">
    <property type="entry name" value="SEPARIN"/>
    <property type="match status" value="1"/>
</dbReference>
<dbReference type="EC" id="3.4.22.49" evidence="2"/>
<proteinExistence type="predicted"/>
<feature type="region of interest" description="Disordered" evidence="5">
    <location>
        <begin position="1005"/>
        <end position="1027"/>
    </location>
</feature>
<comment type="catalytic activity">
    <reaction evidence="1">
        <text>All bonds known to be hydrolyzed by this endopeptidase have arginine in P1 and an acidic residue in P4. P6 is often occupied by an acidic residue or by a hydroxy-amino-acid residue, the phosphorylation of which enhances cleavage.</text>
        <dbReference type="EC" id="3.4.22.49"/>
    </reaction>
</comment>
<accession>A0ABQ9WT52</accession>
<feature type="compositionally biased region" description="Polar residues" evidence="5">
    <location>
        <begin position="1005"/>
        <end position="1021"/>
    </location>
</feature>
<evidence type="ECO:0000313" key="8">
    <source>
        <dbReference type="Proteomes" id="UP001281761"/>
    </source>
</evidence>
<dbReference type="InterPro" id="IPR005314">
    <property type="entry name" value="Peptidase_C50"/>
</dbReference>
<dbReference type="PROSITE" id="PS51700">
    <property type="entry name" value="SEPARIN"/>
    <property type="match status" value="1"/>
</dbReference>
<sequence>MQIVPSKASETTLTHNSFKKHLCTIFSLKHRFDRRDRLWWEYPINPFLKECNKDSVSDVREMRIDLDQLKVPFQQLDCSTISELCETDSRALNRESGSAIDDPISHLQREEIQTLSEQTNLVKHCFQDALKCLDSALSRSTPLVFQHLSSIFVLLAHTIVPYGKLCDDLHLSLWACQIWSRFSPPVMINGLPRKTEAWQLQALHEADTEAWQLHPLLKADTEVGYTPTRLEMEAEADDRNVELHLLGHLSAKLQAGCLLADSEFDTLGSFQLESVKRVLPLHLQPCSRERYLNSVHPPPTNPNHLSTDIHTQRDPSPVDRASQELRQALLNTPLPLHLSMDSEQNEPGNQKQDRMRKGKQSTPAVLLKLSNKAPRLFVRGLCFVWGQMRILEGKLYAIEGKWEEAIKSTEEAISYFDFLLTVPHDTTGQWASSSRQDQRKTGRKSPVWTDIIDVALISSMLCECYSFKGKVFRLNGMPIEAKVALLKQLSLLSKAIPTPKLKNPPPPSTKYTFYSLLDDCLPHNDQIILLTRSPSAPLCIVNTAFDFLIQYGRISIETANWKNPEWPHQDVAEAFAVLARLPATKLAAVILERIELATKRNESTAVLHLIEYLETLLEVQAPSQKIPFRAELEKITALHTSPLDESSEGMEVLSKIPDTESKSYFQAFITQCLNPNRFSFIPIHAFHFILVSTLHCLRRPFPLPPTFMQFVPHPQSYNPGPTESPAHTRTDPAFLITPKTDRRLMVRTTSKKTPVDASQTPTLIGLMDGRPVLGASQQFVCRSETKFDQQALKTVYELLYHFVVAILSFQRNDIRNLFLKDENKGKSTMTNRLLFFIFDNPQKKPLRSSFHLQLSPIIVSLFRWSIRLGCQPGLIDNLLQRTKYKTCNLWSITNSKQICLAPKQMSELLMLFSVGLIKKLPNGDEFDKIWLAGSTQPDERIREIRRFLSSAYTLSGMNGGGDSLHRNISALNAFVWGKDDPWRTSFFMFDSISSADRHTILSMLKTHQSQKQSQPGTVSASDESKRHPLWSEVGKEDFETIYQLNSFHVNDVKRRPSTQHESVQSSDSLIESIVAQFRQRMQTIPPTFVPTCLTVVPFFHSTLCLSMMPVTSFPDPFISLHLIQKTILSDATELSEECNDDYLKAEEMEVKNQDVEGRLAIIPKRWCLTPPTRSNAMPLQFCSHSTPRWKADPPISTPIATPRVVHFSDNVPSAIAAPPPRTAQPKPPKKPTAQKTQKKTPTRGRKTGTQVDLIPPFEWPPEGDNTMNLLAPTPGHAGARVRFGESIDPNDNPFKFIPAPKTNNALLLPTLPTPQSAPRLRSRSPARSPARSRTIVLRDDSDSDSDFELLAPEKGLALPTTELRMKAQTPIVPTADDEIFGWRNDGKDLGIDVNRNGWIGETTKELHRILNENNVVTKHGEVLGNDQWWDLRSQLDRDMEVLCIRLSRVLRRSGVELDWAKQKSSEGEEESVMLRDDDGECDETDEVVIGKKRSLPAIQRNETRKTPRRTILPFSMSSPTFEMIEQDEDPPLVLLFLSPELISFPWENTRQLQRRPVTRMTSLSAFLTRLQQLEQTTTAPLFSSLPTHPLNEGVDPQSVCCVINPDRNLNDWSHLVKPYLLPSWTRHIDERPTREQFKSLLQNHDVYLYCGHGSGEHLYSRNRLSKHARLPVMLMTGCSSGRRDFDGEYDAWGYVDVCEQSNAPAILGNLWDITDQDEDRLVVDLLGRWLRDNQSKRKSLHQCLTLARQKCRAKYLIGAAMVAYGFPIFAANPGPKHLS</sequence>
<keyword evidence="3" id="KW-0378">Hydrolase</keyword>
<dbReference type="Pfam" id="PF03568">
    <property type="entry name" value="Separin_C"/>
    <property type="match status" value="1"/>
</dbReference>
<feature type="compositionally biased region" description="Pro residues" evidence="5">
    <location>
        <begin position="1217"/>
        <end position="1226"/>
    </location>
</feature>
<dbReference type="InterPro" id="IPR030397">
    <property type="entry name" value="SEPARIN_core_dom"/>
</dbReference>
<feature type="compositionally biased region" description="Basic and acidic residues" evidence="5">
    <location>
        <begin position="310"/>
        <end position="320"/>
    </location>
</feature>
<feature type="region of interest" description="Disordered" evidence="5">
    <location>
        <begin position="292"/>
        <end position="320"/>
    </location>
</feature>
<feature type="compositionally biased region" description="Polar residues" evidence="5">
    <location>
        <begin position="341"/>
        <end position="350"/>
    </location>
</feature>
<evidence type="ECO:0000256" key="5">
    <source>
        <dbReference type="SAM" id="MobiDB-lite"/>
    </source>
</evidence>
<dbReference type="PANTHER" id="PTHR12792">
    <property type="entry name" value="EXTRA SPINDLE POLES 1-RELATED"/>
    <property type="match status" value="1"/>
</dbReference>
<reference evidence="7 8" key="1">
    <citation type="journal article" date="2022" name="bioRxiv">
        <title>Genomics of Preaxostyla Flagellates Illuminates Evolutionary Transitions and the Path Towards Mitochondrial Loss.</title>
        <authorList>
            <person name="Novak L.V.F."/>
            <person name="Treitli S.C."/>
            <person name="Pyrih J."/>
            <person name="Halakuc P."/>
            <person name="Pipaliya S.V."/>
            <person name="Vacek V."/>
            <person name="Brzon O."/>
            <person name="Soukal P."/>
            <person name="Eme L."/>
            <person name="Dacks J.B."/>
            <person name="Karnkowska A."/>
            <person name="Elias M."/>
            <person name="Hampl V."/>
        </authorList>
    </citation>
    <scope>NUCLEOTIDE SEQUENCE [LARGE SCALE GENOMIC DNA]</scope>
    <source>
        <strain evidence="7">NAU3</strain>
        <tissue evidence="7">Gut</tissue>
    </source>
</reference>
<evidence type="ECO:0000256" key="2">
    <source>
        <dbReference type="ARBA" id="ARBA00012489"/>
    </source>
</evidence>
<gene>
    <name evidence="7" type="ORF">BLNAU_22407</name>
</gene>
<dbReference type="EMBL" id="JARBJD010000390">
    <property type="protein sequence ID" value="KAK2942680.1"/>
    <property type="molecule type" value="Genomic_DNA"/>
</dbReference>
<feature type="region of interest" description="Disordered" evidence="5">
    <location>
        <begin position="1309"/>
        <end position="1333"/>
    </location>
</feature>
<organism evidence="7 8">
    <name type="scientific">Blattamonas nauphoetae</name>
    <dbReference type="NCBI Taxonomy" id="2049346"/>
    <lineage>
        <taxon>Eukaryota</taxon>
        <taxon>Metamonada</taxon>
        <taxon>Preaxostyla</taxon>
        <taxon>Oxymonadida</taxon>
        <taxon>Blattamonas</taxon>
    </lineage>
</organism>
<comment type="caution">
    <text evidence="7">The sequence shown here is derived from an EMBL/GenBank/DDBJ whole genome shotgun (WGS) entry which is preliminary data.</text>
</comment>
<keyword evidence="8" id="KW-1185">Reference proteome</keyword>
<keyword evidence="4" id="KW-0159">Chromosome partition</keyword>
<feature type="region of interest" description="Disordered" evidence="5">
    <location>
        <begin position="1211"/>
        <end position="1260"/>
    </location>
</feature>
<evidence type="ECO:0000256" key="1">
    <source>
        <dbReference type="ARBA" id="ARBA00000451"/>
    </source>
</evidence>
<feature type="domain" description="Peptidase C50" evidence="6">
    <location>
        <begin position="1596"/>
        <end position="1689"/>
    </location>
</feature>
<name>A0ABQ9WT52_9EUKA</name>
<protein>
    <recommendedName>
        <fullName evidence="2">separase</fullName>
        <ecNumber evidence="2">3.4.22.49</ecNumber>
    </recommendedName>
</protein>
<evidence type="ECO:0000256" key="3">
    <source>
        <dbReference type="ARBA" id="ARBA00022801"/>
    </source>
</evidence>
<evidence type="ECO:0000256" key="4">
    <source>
        <dbReference type="ARBA" id="ARBA00022829"/>
    </source>
</evidence>
<feature type="region of interest" description="Disordered" evidence="5">
    <location>
        <begin position="336"/>
        <end position="361"/>
    </location>
</feature>